<reference evidence="2" key="2">
    <citation type="submission" date="2020-09" db="EMBL/GenBank/DDBJ databases">
        <authorList>
            <person name="Sun Q."/>
            <person name="Ohkuma M."/>
        </authorList>
    </citation>
    <scope>NUCLEOTIDE SEQUENCE</scope>
    <source>
        <strain evidence="2">JCM 4477</strain>
    </source>
</reference>
<keyword evidence="1" id="KW-0472">Membrane</keyword>
<feature type="transmembrane region" description="Helical" evidence="1">
    <location>
        <begin position="20"/>
        <end position="40"/>
    </location>
</feature>
<sequence length="57" mass="5972">MTNWHPRTPTGDKGQTAVEYLGIIAVVVAIVLAITGTDIGQSIYNAITDKITEVTGG</sequence>
<name>A0A919ALW8_9ACTN</name>
<evidence type="ECO:0000313" key="2">
    <source>
        <dbReference type="EMBL" id="GHF12135.1"/>
    </source>
</evidence>
<keyword evidence="1" id="KW-0812">Transmembrane</keyword>
<keyword evidence="3" id="KW-1185">Reference proteome</keyword>
<reference evidence="2" key="1">
    <citation type="journal article" date="2014" name="Int. J. Syst. Evol. Microbiol.">
        <title>Complete genome sequence of Corynebacterium casei LMG S-19264T (=DSM 44701T), isolated from a smear-ripened cheese.</title>
        <authorList>
            <consortium name="US DOE Joint Genome Institute (JGI-PGF)"/>
            <person name="Walter F."/>
            <person name="Albersmeier A."/>
            <person name="Kalinowski J."/>
            <person name="Ruckert C."/>
        </authorList>
    </citation>
    <scope>NUCLEOTIDE SEQUENCE</scope>
    <source>
        <strain evidence="2">JCM 4477</strain>
    </source>
</reference>
<proteinExistence type="predicted"/>
<dbReference type="EMBL" id="BNBI01000009">
    <property type="protein sequence ID" value="GHF12135.1"/>
    <property type="molecule type" value="Genomic_DNA"/>
</dbReference>
<evidence type="ECO:0000256" key="1">
    <source>
        <dbReference type="SAM" id="Phobius"/>
    </source>
</evidence>
<gene>
    <name evidence="2" type="ORF">GCM10018772_41550</name>
</gene>
<dbReference type="Proteomes" id="UP000630718">
    <property type="component" value="Unassembled WGS sequence"/>
</dbReference>
<dbReference type="AlphaFoldDB" id="A0A919ALW8"/>
<evidence type="ECO:0000313" key="3">
    <source>
        <dbReference type="Proteomes" id="UP000630718"/>
    </source>
</evidence>
<comment type="caution">
    <text evidence="2">The sequence shown here is derived from an EMBL/GenBank/DDBJ whole genome shotgun (WGS) entry which is preliminary data.</text>
</comment>
<protein>
    <submittedName>
        <fullName evidence="2">Membrane protein</fullName>
    </submittedName>
</protein>
<keyword evidence="1" id="KW-1133">Transmembrane helix</keyword>
<organism evidence="2 3">
    <name type="scientific">Streptomyces fumanus</name>
    <dbReference type="NCBI Taxonomy" id="67302"/>
    <lineage>
        <taxon>Bacteria</taxon>
        <taxon>Bacillati</taxon>
        <taxon>Actinomycetota</taxon>
        <taxon>Actinomycetes</taxon>
        <taxon>Kitasatosporales</taxon>
        <taxon>Streptomycetaceae</taxon>
        <taxon>Streptomyces</taxon>
    </lineage>
</organism>
<dbReference type="RefSeq" id="WP_190205863.1">
    <property type="nucleotide sequence ID" value="NZ_BNBI01000009.1"/>
</dbReference>
<accession>A0A919ALW8</accession>